<evidence type="ECO:0000313" key="2">
    <source>
        <dbReference type="EMBL" id="EAZ44942.1"/>
    </source>
</evidence>
<dbReference type="Proteomes" id="UP000007752">
    <property type="component" value="Chromosome 9"/>
</dbReference>
<reference evidence="2" key="2">
    <citation type="submission" date="2008-12" db="EMBL/GenBank/DDBJ databases">
        <title>Improved gene annotation of the rice (Oryza sativa) genomes.</title>
        <authorList>
            <person name="Wang J."/>
            <person name="Li R."/>
            <person name="Fan W."/>
            <person name="Huang Q."/>
            <person name="Zhang J."/>
            <person name="Zhou Y."/>
            <person name="Hu Y."/>
            <person name="Zi S."/>
            <person name="Li J."/>
            <person name="Ni P."/>
            <person name="Zheng H."/>
            <person name="Zhang Y."/>
            <person name="Zhao M."/>
            <person name="Hao Q."/>
            <person name="McDermott J."/>
            <person name="Samudrala R."/>
            <person name="Kristiansen K."/>
            <person name="Wong G.K.-S."/>
        </authorList>
    </citation>
    <scope>NUCLEOTIDE SEQUENCE</scope>
</reference>
<sequence length="165" mass="17869">MAARQQRLDSASEAQPGCSPRPDETSASDGCSSSSFYGASWNPNAFFAMPLANAGAVTGGQGAALRSSPVYSRPAVGNVWLREAMGVRSSAPANTSLMTMSRCGWQWSEISLGECRFCCLVYAVCWGLRSFLAFLAEQPRQLKHLEWPGFRNTEDLLMCDSGVKQ</sequence>
<dbReference type="EMBL" id="CM000146">
    <property type="protein sequence ID" value="EAZ44942.1"/>
    <property type="molecule type" value="Genomic_DNA"/>
</dbReference>
<proteinExistence type="predicted"/>
<accession>A3BZF3</accession>
<protein>
    <submittedName>
        <fullName evidence="2">Uncharacterized protein</fullName>
    </submittedName>
</protein>
<name>A3BZF3_ORYSJ</name>
<gene>
    <name evidence="2" type="ORF">OsJ_29584</name>
</gene>
<dbReference type="AlphaFoldDB" id="A3BZF3"/>
<feature type="region of interest" description="Disordered" evidence="1">
    <location>
        <begin position="1"/>
        <end position="29"/>
    </location>
</feature>
<organism evidence="2">
    <name type="scientific">Oryza sativa subsp. japonica</name>
    <name type="common">Rice</name>
    <dbReference type="NCBI Taxonomy" id="39947"/>
    <lineage>
        <taxon>Eukaryota</taxon>
        <taxon>Viridiplantae</taxon>
        <taxon>Streptophyta</taxon>
        <taxon>Embryophyta</taxon>
        <taxon>Tracheophyta</taxon>
        <taxon>Spermatophyta</taxon>
        <taxon>Magnoliopsida</taxon>
        <taxon>Liliopsida</taxon>
        <taxon>Poales</taxon>
        <taxon>Poaceae</taxon>
        <taxon>BOP clade</taxon>
        <taxon>Oryzoideae</taxon>
        <taxon>Oryzeae</taxon>
        <taxon>Oryzinae</taxon>
        <taxon>Oryza</taxon>
        <taxon>Oryza sativa</taxon>
    </lineage>
</organism>
<evidence type="ECO:0000256" key="1">
    <source>
        <dbReference type="SAM" id="MobiDB-lite"/>
    </source>
</evidence>
<reference evidence="2" key="1">
    <citation type="journal article" date="2005" name="PLoS Biol.">
        <title>The genomes of Oryza sativa: a history of duplications.</title>
        <authorList>
            <person name="Yu J."/>
            <person name="Wang J."/>
            <person name="Lin W."/>
            <person name="Li S."/>
            <person name="Li H."/>
            <person name="Zhou J."/>
            <person name="Ni P."/>
            <person name="Dong W."/>
            <person name="Hu S."/>
            <person name="Zeng C."/>
            <person name="Zhang J."/>
            <person name="Zhang Y."/>
            <person name="Li R."/>
            <person name="Xu Z."/>
            <person name="Li S."/>
            <person name="Li X."/>
            <person name="Zheng H."/>
            <person name="Cong L."/>
            <person name="Lin L."/>
            <person name="Yin J."/>
            <person name="Geng J."/>
            <person name="Li G."/>
            <person name="Shi J."/>
            <person name="Liu J."/>
            <person name="Lv H."/>
            <person name="Li J."/>
            <person name="Wang J."/>
            <person name="Deng Y."/>
            <person name="Ran L."/>
            <person name="Shi X."/>
            <person name="Wang X."/>
            <person name="Wu Q."/>
            <person name="Li C."/>
            <person name="Ren X."/>
            <person name="Wang J."/>
            <person name="Wang X."/>
            <person name="Li D."/>
            <person name="Liu D."/>
            <person name="Zhang X."/>
            <person name="Ji Z."/>
            <person name="Zhao W."/>
            <person name="Sun Y."/>
            <person name="Zhang Z."/>
            <person name="Bao J."/>
            <person name="Han Y."/>
            <person name="Dong L."/>
            <person name="Ji J."/>
            <person name="Chen P."/>
            <person name="Wu S."/>
            <person name="Liu J."/>
            <person name="Xiao Y."/>
            <person name="Bu D."/>
            <person name="Tan J."/>
            <person name="Yang L."/>
            <person name="Ye C."/>
            <person name="Zhang J."/>
            <person name="Xu J."/>
            <person name="Zhou Y."/>
            <person name="Yu Y."/>
            <person name="Zhang B."/>
            <person name="Zhuang S."/>
            <person name="Wei H."/>
            <person name="Liu B."/>
            <person name="Lei M."/>
            <person name="Yu H."/>
            <person name="Li Y."/>
            <person name="Xu H."/>
            <person name="Wei S."/>
            <person name="He X."/>
            <person name="Fang L."/>
            <person name="Zhang Z."/>
            <person name="Zhang Y."/>
            <person name="Huang X."/>
            <person name="Su Z."/>
            <person name="Tong W."/>
            <person name="Li J."/>
            <person name="Tong Z."/>
            <person name="Li S."/>
            <person name="Ye J."/>
            <person name="Wang L."/>
            <person name="Fang L."/>
            <person name="Lei T."/>
            <person name="Chen C."/>
            <person name="Chen H."/>
            <person name="Xu Z."/>
            <person name="Li H."/>
            <person name="Huang H."/>
            <person name="Zhang F."/>
            <person name="Xu H."/>
            <person name="Li N."/>
            <person name="Zhao C."/>
            <person name="Li S."/>
            <person name="Dong L."/>
            <person name="Huang Y."/>
            <person name="Li L."/>
            <person name="Xi Y."/>
            <person name="Qi Q."/>
            <person name="Li W."/>
            <person name="Zhang B."/>
            <person name="Hu W."/>
            <person name="Zhang Y."/>
            <person name="Tian X."/>
            <person name="Jiao Y."/>
            <person name="Liang X."/>
            <person name="Jin J."/>
            <person name="Gao L."/>
            <person name="Zheng W."/>
            <person name="Hao B."/>
            <person name="Liu S."/>
            <person name="Wang W."/>
            <person name="Yuan L."/>
            <person name="Cao M."/>
            <person name="McDermott J."/>
            <person name="Samudrala R."/>
            <person name="Wang J."/>
            <person name="Wong G.K."/>
            <person name="Yang H."/>
        </authorList>
    </citation>
    <scope>NUCLEOTIDE SEQUENCE [LARGE SCALE GENOMIC DNA]</scope>
</reference>